<accession>A0ABU9WYP0</accession>
<evidence type="ECO:0000256" key="2">
    <source>
        <dbReference type="ARBA" id="ARBA00008583"/>
    </source>
</evidence>
<name>A0ABU9WYP0_9MICC</name>
<feature type="transmembrane region" description="Helical" evidence="9">
    <location>
        <begin position="36"/>
        <end position="53"/>
    </location>
</feature>
<evidence type="ECO:0000313" key="12">
    <source>
        <dbReference type="Proteomes" id="UP001422074"/>
    </source>
</evidence>
<reference evidence="11 12" key="1">
    <citation type="submission" date="2024-05" db="EMBL/GenBank/DDBJ databases">
        <title>Sinomonas sp. nov., isolated from a waste landfill.</title>
        <authorList>
            <person name="Zhao Y."/>
        </authorList>
    </citation>
    <scope>NUCLEOTIDE SEQUENCE [LARGE SCALE GENOMIC DNA]</scope>
    <source>
        <strain evidence="11 12">CCTCC AB2014300</strain>
    </source>
</reference>
<dbReference type="InterPro" id="IPR004841">
    <property type="entry name" value="AA-permease/SLC12A_dom"/>
</dbReference>
<keyword evidence="6" id="KW-0029">Amino-acid transport</keyword>
<feature type="transmembrane region" description="Helical" evidence="9">
    <location>
        <begin position="424"/>
        <end position="442"/>
    </location>
</feature>
<keyword evidence="8 9" id="KW-0472">Membrane</keyword>
<dbReference type="PIRSF" id="PIRSF006060">
    <property type="entry name" value="AA_transporter"/>
    <property type="match status" value="1"/>
</dbReference>
<dbReference type="InterPro" id="IPR004840">
    <property type="entry name" value="Amino_acid_permease_CS"/>
</dbReference>
<feature type="transmembrane region" description="Helical" evidence="9">
    <location>
        <begin position="350"/>
        <end position="374"/>
    </location>
</feature>
<gene>
    <name evidence="11" type="ORF">ABCQ75_05395</name>
</gene>
<feature type="transmembrane region" description="Helical" evidence="9">
    <location>
        <begin position="259"/>
        <end position="279"/>
    </location>
</feature>
<keyword evidence="12" id="KW-1185">Reference proteome</keyword>
<comment type="subcellular location">
    <subcellularLocation>
        <location evidence="1">Cell membrane</location>
        <topology evidence="1">Multi-pass membrane protein</topology>
    </subcellularLocation>
</comment>
<keyword evidence="3" id="KW-0813">Transport</keyword>
<feature type="transmembrane region" description="Helical" evidence="9">
    <location>
        <begin position="219"/>
        <end position="239"/>
    </location>
</feature>
<feature type="transmembrane region" description="Helical" evidence="9">
    <location>
        <begin position="59"/>
        <end position="79"/>
    </location>
</feature>
<feature type="transmembrane region" description="Helical" evidence="9">
    <location>
        <begin position="177"/>
        <end position="199"/>
    </location>
</feature>
<feature type="transmembrane region" description="Helical" evidence="9">
    <location>
        <begin position="448"/>
        <end position="467"/>
    </location>
</feature>
<keyword evidence="4" id="KW-1003">Cell membrane</keyword>
<keyword evidence="7 9" id="KW-1133">Transmembrane helix</keyword>
<dbReference type="Proteomes" id="UP001422074">
    <property type="component" value="Unassembled WGS sequence"/>
</dbReference>
<evidence type="ECO:0000256" key="3">
    <source>
        <dbReference type="ARBA" id="ARBA00022448"/>
    </source>
</evidence>
<organism evidence="11 12">
    <name type="scientific">Sinomonas halotolerans</name>
    <dbReference type="NCBI Taxonomy" id="1644133"/>
    <lineage>
        <taxon>Bacteria</taxon>
        <taxon>Bacillati</taxon>
        <taxon>Actinomycetota</taxon>
        <taxon>Actinomycetes</taxon>
        <taxon>Micrococcales</taxon>
        <taxon>Micrococcaceae</taxon>
        <taxon>Sinomonas</taxon>
    </lineage>
</organism>
<dbReference type="PROSITE" id="PS00218">
    <property type="entry name" value="AMINO_ACID_PERMEASE_1"/>
    <property type="match status" value="1"/>
</dbReference>
<evidence type="ECO:0000256" key="7">
    <source>
        <dbReference type="ARBA" id="ARBA00022989"/>
    </source>
</evidence>
<dbReference type="Gene3D" id="1.20.1740.10">
    <property type="entry name" value="Amino acid/polyamine transporter I"/>
    <property type="match status" value="1"/>
</dbReference>
<evidence type="ECO:0000259" key="10">
    <source>
        <dbReference type="Pfam" id="PF00324"/>
    </source>
</evidence>
<evidence type="ECO:0000256" key="6">
    <source>
        <dbReference type="ARBA" id="ARBA00022970"/>
    </source>
</evidence>
<feature type="transmembrane region" description="Helical" evidence="9">
    <location>
        <begin position="380"/>
        <end position="403"/>
    </location>
</feature>
<comment type="caution">
    <text evidence="11">The sequence shown here is derived from an EMBL/GenBank/DDBJ whole genome shotgun (WGS) entry which is preliminary data.</text>
</comment>
<evidence type="ECO:0000256" key="9">
    <source>
        <dbReference type="SAM" id="Phobius"/>
    </source>
</evidence>
<evidence type="ECO:0000256" key="1">
    <source>
        <dbReference type="ARBA" id="ARBA00004651"/>
    </source>
</evidence>
<evidence type="ECO:0000313" key="11">
    <source>
        <dbReference type="EMBL" id="MEN2743972.1"/>
    </source>
</evidence>
<dbReference type="Pfam" id="PF00324">
    <property type="entry name" value="AA_permease"/>
    <property type="match status" value="1"/>
</dbReference>
<feature type="domain" description="Amino acid permease/ SLC12A" evidence="10">
    <location>
        <begin position="36"/>
        <end position="476"/>
    </location>
</feature>
<dbReference type="RefSeq" id="WP_345883641.1">
    <property type="nucleotide sequence ID" value="NZ_JBDFRB010000003.1"/>
</dbReference>
<evidence type="ECO:0000256" key="5">
    <source>
        <dbReference type="ARBA" id="ARBA00022692"/>
    </source>
</evidence>
<sequence length="494" mass="51983">MSLASNEAGHNGVAAPSSYVEPGDAGYRKTMSNFQIQMIAIGGAIGTGLFLGLGSRLAAAGPALILAYLVTGAVVYLLGRAIGELVMHRPTTGSFVSWAREFYGDRLAHMTGWIITILGSLIGLVEIAAVSVYIQYWWPEVPGWIPSLVAWMLIVGSNLFSARSFGFIEVAASSVKVAAILLFIAAGLIIVFLGGPLGFSHGASVTHLWDGGFFTNGVLIVALVSTGAVFSYSGVEISAVSAGEARNAREIMPKAIKSIVFRIAVFYIGSVIVLSMLLPTSAYSGKESPFVTALASFDIPWLGAAMNFVVLTAALSGVNATLYATVRAFRTLAANGDAPRFANRMSRQGVPVGALLGIGGFYFLSVIMTAFFGGVHVFELALGASAVCMIILWITIFACQLRLRKLQDAGLLPVVGFRMPGAPVTTWIGILALVGVFLSMVVPGTSETWWISLIGTALLLGVITLGYEVTSRRRFRRAAAGESVQAPASAEPVA</sequence>
<comment type="similarity">
    <text evidence="2">Belongs to the amino acid-polyamine-organocation (APC) superfamily. Amino acid transporter (AAT) (TC 2.A.3.1) family.</text>
</comment>
<keyword evidence="5 9" id="KW-0812">Transmembrane</keyword>
<evidence type="ECO:0000256" key="8">
    <source>
        <dbReference type="ARBA" id="ARBA00023136"/>
    </source>
</evidence>
<dbReference type="EMBL" id="JBDFRB010000003">
    <property type="protein sequence ID" value="MEN2743972.1"/>
    <property type="molecule type" value="Genomic_DNA"/>
</dbReference>
<dbReference type="PANTHER" id="PTHR43495">
    <property type="entry name" value="GABA PERMEASE"/>
    <property type="match status" value="1"/>
</dbReference>
<evidence type="ECO:0000256" key="4">
    <source>
        <dbReference type="ARBA" id="ARBA00022475"/>
    </source>
</evidence>
<feature type="transmembrane region" description="Helical" evidence="9">
    <location>
        <begin position="299"/>
        <end position="322"/>
    </location>
</feature>
<dbReference type="PANTHER" id="PTHR43495:SF1">
    <property type="entry name" value="L-ASPARAGINE PERMEASE"/>
    <property type="match status" value="1"/>
</dbReference>
<proteinExistence type="inferred from homology"/>
<feature type="transmembrane region" description="Helical" evidence="9">
    <location>
        <begin position="113"/>
        <end position="138"/>
    </location>
</feature>
<feature type="transmembrane region" description="Helical" evidence="9">
    <location>
        <begin position="144"/>
        <end position="165"/>
    </location>
</feature>
<protein>
    <submittedName>
        <fullName evidence="11">Amino acid permease</fullName>
    </submittedName>
</protein>